<dbReference type="InterPro" id="IPR027385">
    <property type="entry name" value="Beta-barrel_OMP"/>
</dbReference>
<sequence>MSLKLLDMKKIIGLFIFMGLLSATTVQAQNYNTKCLGISAGYMFDTENVQAGVFMHLPFAKNWRVVPSVNYTFSHHDLNEWEINGNIHYLIPFAGRFSVYPLAGIAFQSWRGNALQNDKELSNTRNKFGINAGAGFEMNISRHLNLHIEGKYIFINDFNQANISIGLGYKF</sequence>
<gene>
    <name evidence="4" type="ORF">HMPREF9448_00669</name>
</gene>
<dbReference type="HOGENOM" id="CLU_111119_1_0_10"/>
<keyword evidence="5" id="KW-1185">Reference proteome</keyword>
<evidence type="ECO:0000313" key="4">
    <source>
        <dbReference type="EMBL" id="EJZ66490.1"/>
    </source>
</evidence>
<dbReference type="InterPro" id="IPR011250">
    <property type="entry name" value="OMP/PagP_B-barrel"/>
</dbReference>
<accession>K0XRL3</accession>
<evidence type="ECO:0000313" key="5">
    <source>
        <dbReference type="Proteomes" id="UP000006044"/>
    </source>
</evidence>
<organism evidence="4 5">
    <name type="scientific">Barnesiella intestinihominis YIT 11860</name>
    <dbReference type="NCBI Taxonomy" id="742726"/>
    <lineage>
        <taxon>Bacteria</taxon>
        <taxon>Pseudomonadati</taxon>
        <taxon>Bacteroidota</taxon>
        <taxon>Bacteroidia</taxon>
        <taxon>Bacteroidales</taxon>
        <taxon>Barnesiellaceae</taxon>
        <taxon>Barnesiella</taxon>
    </lineage>
</organism>
<proteinExistence type="predicted"/>
<dbReference type="eggNOG" id="COG3637">
    <property type="taxonomic scope" value="Bacteria"/>
</dbReference>
<dbReference type="SUPFAM" id="SSF56925">
    <property type="entry name" value="OMPA-like"/>
    <property type="match status" value="1"/>
</dbReference>
<feature type="domain" description="Outer membrane protein beta-barrel" evidence="3">
    <location>
        <begin position="26"/>
        <end position="171"/>
    </location>
</feature>
<dbReference type="EMBL" id="ADLE01000001">
    <property type="protein sequence ID" value="EJZ66490.1"/>
    <property type="molecule type" value="Genomic_DNA"/>
</dbReference>
<evidence type="ECO:0000259" key="3">
    <source>
        <dbReference type="Pfam" id="PF13505"/>
    </source>
</evidence>
<dbReference type="Pfam" id="PF13505">
    <property type="entry name" value="OMP_b-brl"/>
    <property type="match status" value="1"/>
</dbReference>
<evidence type="ECO:0000256" key="2">
    <source>
        <dbReference type="SAM" id="SignalP"/>
    </source>
</evidence>
<dbReference type="Gene3D" id="2.40.160.20">
    <property type="match status" value="1"/>
</dbReference>
<dbReference type="Proteomes" id="UP000006044">
    <property type="component" value="Unassembled WGS sequence"/>
</dbReference>
<keyword evidence="1 2" id="KW-0732">Signal</keyword>
<feature type="chain" id="PRO_5003844286" description="Outer membrane protein beta-barrel domain-containing protein" evidence="2">
    <location>
        <begin position="29"/>
        <end position="171"/>
    </location>
</feature>
<feature type="signal peptide" evidence="2">
    <location>
        <begin position="1"/>
        <end position="28"/>
    </location>
</feature>
<evidence type="ECO:0000256" key="1">
    <source>
        <dbReference type="ARBA" id="ARBA00022729"/>
    </source>
</evidence>
<dbReference type="STRING" id="742726.HMPREF9448_00669"/>
<dbReference type="AlphaFoldDB" id="K0XRL3"/>
<reference evidence="4 5" key="1">
    <citation type="submission" date="2012-08" db="EMBL/GenBank/DDBJ databases">
        <title>The Genome Sequence of Barnesiella intestinihominis YIT 11860.</title>
        <authorList>
            <consortium name="The Broad Institute Genome Sequencing Platform"/>
            <person name="Earl A."/>
            <person name="Ward D."/>
            <person name="Feldgarden M."/>
            <person name="Gevers D."/>
            <person name="Morotomi M."/>
            <person name="Walker B."/>
            <person name="Young S.K."/>
            <person name="Zeng Q."/>
            <person name="Gargeya S."/>
            <person name="Fitzgerald M."/>
            <person name="Haas B."/>
            <person name="Abouelleil A."/>
            <person name="Alvarado L."/>
            <person name="Arachchi H.M."/>
            <person name="Berlin A.M."/>
            <person name="Chapman S.B."/>
            <person name="Goldberg J."/>
            <person name="Griggs A."/>
            <person name="Gujja S."/>
            <person name="Hansen M."/>
            <person name="Howarth C."/>
            <person name="Imamovic A."/>
            <person name="Larimer J."/>
            <person name="McCowen C."/>
            <person name="Montmayeur A."/>
            <person name="Murphy C."/>
            <person name="Neiman D."/>
            <person name="Pearson M."/>
            <person name="Priest M."/>
            <person name="Roberts A."/>
            <person name="Saif S."/>
            <person name="Shea T."/>
            <person name="Sisk P."/>
            <person name="Sykes S."/>
            <person name="Wortman J."/>
            <person name="Nusbaum C."/>
            <person name="Birren B."/>
        </authorList>
    </citation>
    <scope>NUCLEOTIDE SEQUENCE [LARGE SCALE GENOMIC DNA]</scope>
    <source>
        <strain evidence="4 5">YIT 11860</strain>
    </source>
</reference>
<name>K0XRL3_9BACT</name>
<comment type="caution">
    <text evidence="4">The sequence shown here is derived from an EMBL/GenBank/DDBJ whole genome shotgun (WGS) entry which is preliminary data.</text>
</comment>
<protein>
    <recommendedName>
        <fullName evidence="3">Outer membrane protein beta-barrel domain-containing protein</fullName>
    </recommendedName>
</protein>